<feature type="domain" description="LarA-like N-terminal" evidence="1">
    <location>
        <begin position="35"/>
        <end position="164"/>
    </location>
</feature>
<keyword evidence="3" id="KW-1185">Reference proteome</keyword>
<dbReference type="Pfam" id="PF09861">
    <property type="entry name" value="Lar_N"/>
    <property type="match status" value="1"/>
</dbReference>
<organism evidence="2 3">
    <name type="scientific">Desulfonatronum thiosulfatophilum</name>
    <dbReference type="NCBI Taxonomy" id="617002"/>
    <lineage>
        <taxon>Bacteria</taxon>
        <taxon>Pseudomonadati</taxon>
        <taxon>Thermodesulfobacteriota</taxon>
        <taxon>Desulfovibrionia</taxon>
        <taxon>Desulfovibrionales</taxon>
        <taxon>Desulfonatronaceae</taxon>
        <taxon>Desulfonatronum</taxon>
    </lineage>
</organism>
<dbReference type="GO" id="GO:0050043">
    <property type="term" value="F:lactate racemase activity"/>
    <property type="evidence" value="ECO:0007669"/>
    <property type="project" value="InterPro"/>
</dbReference>
<dbReference type="Gene3D" id="3.40.50.11440">
    <property type="match status" value="1"/>
</dbReference>
<evidence type="ECO:0000313" key="2">
    <source>
        <dbReference type="EMBL" id="SDB12517.1"/>
    </source>
</evidence>
<dbReference type="RefSeq" id="WP_092117109.1">
    <property type="nucleotide sequence ID" value="NZ_FMXO01000003.1"/>
</dbReference>
<gene>
    <name evidence="2" type="ORF">SAMN05660653_00604</name>
</gene>
<evidence type="ECO:0000313" key="3">
    <source>
        <dbReference type="Proteomes" id="UP000198771"/>
    </source>
</evidence>
<evidence type="ECO:0000259" key="1">
    <source>
        <dbReference type="Pfam" id="PF09861"/>
    </source>
</evidence>
<sequence length="447" mass="47746">MVDSPQSALSRLLGSVRFPDMALIRRKLDTRELGDVAEVLAAQAGDLDLASRIAPGQSVAIAVGSRGIHRLDQVVRALGDLFRGLGAQPFIVTAMGSHGGATALGQEQVLESLGITARSMGVPVRSGVETVELGTTAQGMPVLVDALAARADHLVVVNRIKAHTKFKGPVESGLMKMLAVGLGNDLGARRLHSLAPVHGMFALIESTALTILKRGNLLCGVGLVENGVGRLHTLRILLPQEIPYQENHLLTLAKKLAPKLPFSELDVLIVDQIGKDISGTGMDTNVTGRNRDILGDFATSTQIKRIFVRDLSPGTEGNALGIGFADVTTDRVVRSLDYSKTMINALTGLSPEKAALPLHLPSDRLALAAAIHTLGAIPPGELRISRIQNTRSLERLYVSPALLQNAPADQELLHPPRPMDFIGDDLAPFPCLPVRKNILFKNAHKEE</sequence>
<name>A0A1G6AVS5_9BACT</name>
<dbReference type="STRING" id="617002.SAMN05660653_00604"/>
<dbReference type="Proteomes" id="UP000198771">
    <property type="component" value="Unassembled WGS sequence"/>
</dbReference>
<dbReference type="AlphaFoldDB" id="A0A1G6AVS5"/>
<dbReference type="EMBL" id="FMXO01000003">
    <property type="protein sequence ID" value="SDB12517.1"/>
    <property type="molecule type" value="Genomic_DNA"/>
</dbReference>
<reference evidence="2 3" key="1">
    <citation type="submission" date="2016-10" db="EMBL/GenBank/DDBJ databases">
        <authorList>
            <person name="de Groot N.N."/>
        </authorList>
    </citation>
    <scope>NUCLEOTIDE SEQUENCE [LARGE SCALE GENOMIC DNA]</scope>
    <source>
        <strain evidence="2 3">ASO4-2</strain>
    </source>
</reference>
<dbReference type="InterPro" id="IPR018657">
    <property type="entry name" value="LarA-like_N"/>
</dbReference>
<accession>A0A1G6AVS5</accession>
<dbReference type="OrthoDB" id="9788398at2"/>
<proteinExistence type="predicted"/>
<protein>
    <recommendedName>
        <fullName evidence="1">LarA-like N-terminal domain-containing protein</fullName>
    </recommendedName>
</protein>